<sequence>MRKVVLSKRASLRLGELLNYLEKFDKSFELIKQFPKSSPKIKCGKEAQNARSYRANFDFL</sequence>
<dbReference type="Proteomes" id="UP000249873">
    <property type="component" value="Chromosome"/>
</dbReference>
<dbReference type="OrthoDB" id="1098070at2"/>
<name>A0A2Z4GCB4_9BACT</name>
<keyword evidence="2" id="KW-1185">Reference proteome</keyword>
<proteinExistence type="predicted"/>
<protein>
    <submittedName>
        <fullName evidence="1">Uncharacterized protein</fullName>
    </submittedName>
</protein>
<dbReference type="EMBL" id="CP029480">
    <property type="protein sequence ID" value="AWV98784.1"/>
    <property type="molecule type" value="Genomic_DNA"/>
</dbReference>
<dbReference type="KEGG" id="als:DJ013_11605"/>
<accession>A0A2Z4GCB4</accession>
<organism evidence="1 2">
    <name type="scientific">Arcticibacterium luteifluviistationis</name>
    <dbReference type="NCBI Taxonomy" id="1784714"/>
    <lineage>
        <taxon>Bacteria</taxon>
        <taxon>Pseudomonadati</taxon>
        <taxon>Bacteroidota</taxon>
        <taxon>Cytophagia</taxon>
        <taxon>Cytophagales</taxon>
        <taxon>Leadbetterellaceae</taxon>
        <taxon>Arcticibacterium</taxon>
    </lineage>
</organism>
<evidence type="ECO:0000313" key="1">
    <source>
        <dbReference type="EMBL" id="AWV98784.1"/>
    </source>
</evidence>
<dbReference type="AlphaFoldDB" id="A0A2Z4GCB4"/>
<gene>
    <name evidence="1" type="ORF">DJ013_11605</name>
</gene>
<reference evidence="1 2" key="1">
    <citation type="submission" date="2018-05" db="EMBL/GenBank/DDBJ databases">
        <title>Complete genome sequence of Arcticibacterium luteifluviistationis SM1504T, a cytophagaceae bacterium isolated from Arctic surface seawater.</title>
        <authorList>
            <person name="Li Y."/>
            <person name="Qin Q.-L."/>
        </authorList>
    </citation>
    <scope>NUCLEOTIDE SEQUENCE [LARGE SCALE GENOMIC DNA]</scope>
    <source>
        <strain evidence="1 2">SM1504</strain>
    </source>
</reference>
<evidence type="ECO:0000313" key="2">
    <source>
        <dbReference type="Proteomes" id="UP000249873"/>
    </source>
</evidence>